<dbReference type="KEGG" id="ndv:NDEV_1376"/>
<gene>
    <name evidence="1" type="ORF">NDEV_1376</name>
</gene>
<sequence length="410" mass="43885">MKKIIIISIVILCLVIPQNAFSTTQSGQITTSTGNSGSPIQLNKKTFSWTDRVYITIYAPDFNSDPNIIDEIGVTTDDKITVSTSGNSIPYRLAETGPNTGIFSGYVTLTGDPTLKGPTGVDGQGTNPTGIQSTCNPICGPTNGFLPSTRNDGVTVSFEYNRNTVITGSGLIRWNTGNVEWLQPSYPVNSQATLQITDPDMNLNPDAVDKFDTNVWSDSDSGGIKLAMTETGPSTGVFQGTVYFTTDLSSSGSRVHVTSGDTVTAEYTDTTLPLPYSPSDQQRITATTIAGTSIPPLEQVVSGNAKILDSEGKSLDKVNVNQQIQVVSDVTNQENKDQPFAYLVQIQDNNGITVSLSWITGAMTPKQTLNLGQSWLPNMPGAYTAQIFVWQSIANPNALSPPLSIHIQVS</sequence>
<evidence type="ECO:0000313" key="2">
    <source>
        <dbReference type="Proteomes" id="UP000196239"/>
    </source>
</evidence>
<dbReference type="Proteomes" id="UP000196239">
    <property type="component" value="Chromosome 1"/>
</dbReference>
<evidence type="ECO:0000313" key="1">
    <source>
        <dbReference type="EMBL" id="CUR52141.1"/>
    </source>
</evidence>
<proteinExistence type="predicted"/>
<dbReference type="EMBL" id="LN890280">
    <property type="protein sequence ID" value="CUR52141.1"/>
    <property type="molecule type" value="Genomic_DNA"/>
</dbReference>
<accession>A0A128A471</accession>
<organism evidence="1 2">
    <name type="scientific">Nitrosotalea devaniterrae</name>
    <dbReference type="NCBI Taxonomy" id="1078905"/>
    <lineage>
        <taxon>Archaea</taxon>
        <taxon>Nitrososphaerota</taxon>
        <taxon>Nitrososphaeria</taxon>
        <taxon>Nitrosotaleales</taxon>
        <taxon>Nitrosotaleaceae</taxon>
        <taxon>Nitrosotalea</taxon>
    </lineage>
</organism>
<protein>
    <submittedName>
        <fullName evidence="1">Uncharacterized protein</fullName>
    </submittedName>
</protein>
<name>A0A128A471_9ARCH</name>
<reference evidence="2" key="1">
    <citation type="submission" date="2015-10" db="EMBL/GenBank/DDBJ databases">
        <authorList>
            <person name="Lehtovirta-Morley L.E."/>
            <person name="Vieille C."/>
        </authorList>
    </citation>
    <scope>NUCLEOTIDE SEQUENCE [LARGE SCALE GENOMIC DNA]</scope>
</reference>
<dbReference type="AlphaFoldDB" id="A0A128A471"/>
<keyword evidence="2" id="KW-1185">Reference proteome</keyword>